<evidence type="ECO:0000256" key="2">
    <source>
        <dbReference type="SAM" id="MobiDB-lite"/>
    </source>
</evidence>
<dbReference type="PANTHER" id="PTHR33155:SF4">
    <property type="entry name" value="PROTEIN FANTASTIC FOUR 3"/>
    <property type="match status" value="1"/>
</dbReference>
<reference evidence="4 5" key="1">
    <citation type="submission" date="2024-03" db="EMBL/GenBank/DDBJ databases">
        <authorList>
            <person name="Martinez-Hernandez J."/>
        </authorList>
    </citation>
    <scope>NUCLEOTIDE SEQUENCE [LARGE SCALE GENOMIC DNA]</scope>
</reference>
<sequence>MVEIVYRGLQSCTVSNPIHIPFKSCLYEPNTKPHCEENSYYRTNTINNQSGCNFLQALSNVSNTYVHPQMKHSSVRLSPKSLELCTENLGNETGSDDMMDNEVEMLSYPPSFSWGHVEEKKGSKIVRGEKEKRKNFPPPLTTIRGGSESLKMMPHREGGRLVIQLTQLQPNGSCFQAERSHGRLRLSFFRNPIDDDGDDDDDDENEVFEEEDENEMIRESGELKEVQDIDEQLKNFGYNKTEEIEELEAEEEAELEEDENERDTYGNSWNIRIMEKYDRKGRSRSRSRCKEGDYENNGFGIAVVNLLTA</sequence>
<feature type="region of interest" description="Disordered" evidence="2">
    <location>
        <begin position="245"/>
        <end position="267"/>
    </location>
</feature>
<dbReference type="EMBL" id="CAXHTB010000023">
    <property type="protein sequence ID" value="CAL0332094.1"/>
    <property type="molecule type" value="Genomic_DNA"/>
</dbReference>
<feature type="compositionally biased region" description="Acidic residues" evidence="2">
    <location>
        <begin position="194"/>
        <end position="214"/>
    </location>
</feature>
<organism evidence="4 5">
    <name type="scientific">Lupinus luteus</name>
    <name type="common">European yellow lupine</name>
    <dbReference type="NCBI Taxonomy" id="3873"/>
    <lineage>
        <taxon>Eukaryota</taxon>
        <taxon>Viridiplantae</taxon>
        <taxon>Streptophyta</taxon>
        <taxon>Embryophyta</taxon>
        <taxon>Tracheophyta</taxon>
        <taxon>Spermatophyta</taxon>
        <taxon>Magnoliopsida</taxon>
        <taxon>eudicotyledons</taxon>
        <taxon>Gunneridae</taxon>
        <taxon>Pentapetalae</taxon>
        <taxon>rosids</taxon>
        <taxon>fabids</taxon>
        <taxon>Fabales</taxon>
        <taxon>Fabaceae</taxon>
        <taxon>Papilionoideae</taxon>
        <taxon>50 kb inversion clade</taxon>
        <taxon>genistoids sensu lato</taxon>
        <taxon>core genistoids</taxon>
        <taxon>Genisteae</taxon>
        <taxon>Lupinus</taxon>
    </lineage>
</organism>
<dbReference type="PANTHER" id="PTHR33155">
    <property type="entry name" value="FANTASTIC FOUR-LIKE PROTEIN (DUF3049)"/>
    <property type="match status" value="1"/>
</dbReference>
<name>A0AAV1YEW0_LUPLU</name>
<proteinExistence type="inferred from homology"/>
<evidence type="ECO:0000259" key="3">
    <source>
        <dbReference type="Pfam" id="PF11250"/>
    </source>
</evidence>
<evidence type="ECO:0000313" key="5">
    <source>
        <dbReference type="Proteomes" id="UP001497480"/>
    </source>
</evidence>
<comment type="similarity">
    <text evidence="1">Belongs to the fantastic four family.</text>
</comment>
<feature type="domain" description="FAF" evidence="3">
    <location>
        <begin position="135"/>
        <end position="188"/>
    </location>
</feature>
<accession>A0AAV1YEW0</accession>
<keyword evidence="5" id="KW-1185">Reference proteome</keyword>
<dbReference type="InterPro" id="IPR046431">
    <property type="entry name" value="FAF_dom"/>
</dbReference>
<dbReference type="InterPro" id="IPR021410">
    <property type="entry name" value="FAF"/>
</dbReference>
<dbReference type="AlphaFoldDB" id="A0AAV1YEW0"/>
<dbReference type="Proteomes" id="UP001497480">
    <property type="component" value="Unassembled WGS sequence"/>
</dbReference>
<feature type="compositionally biased region" description="Acidic residues" evidence="2">
    <location>
        <begin position="245"/>
        <end position="261"/>
    </location>
</feature>
<protein>
    <recommendedName>
        <fullName evidence="3">FAF domain-containing protein</fullName>
    </recommendedName>
</protein>
<evidence type="ECO:0000313" key="4">
    <source>
        <dbReference type="EMBL" id="CAL0332094.1"/>
    </source>
</evidence>
<evidence type="ECO:0000256" key="1">
    <source>
        <dbReference type="ARBA" id="ARBA00008690"/>
    </source>
</evidence>
<comment type="caution">
    <text evidence="4">The sequence shown here is derived from an EMBL/GenBank/DDBJ whole genome shotgun (WGS) entry which is preliminary data.</text>
</comment>
<gene>
    <name evidence="4" type="ORF">LLUT_LOCUS33154</name>
</gene>
<feature type="region of interest" description="Disordered" evidence="2">
    <location>
        <begin position="190"/>
        <end position="220"/>
    </location>
</feature>
<dbReference type="Pfam" id="PF11250">
    <property type="entry name" value="FAF"/>
    <property type="match status" value="1"/>
</dbReference>